<reference evidence="1" key="2">
    <citation type="journal article" date="2022" name="New Phytol.">
        <title>Evolutionary transition to the ectomycorrhizal habit in the genomes of a hyperdiverse lineage of mushroom-forming fungi.</title>
        <authorList>
            <person name="Looney B."/>
            <person name="Miyauchi S."/>
            <person name="Morin E."/>
            <person name="Drula E."/>
            <person name="Courty P.E."/>
            <person name="Kohler A."/>
            <person name="Kuo A."/>
            <person name="LaButti K."/>
            <person name="Pangilinan J."/>
            <person name="Lipzen A."/>
            <person name="Riley R."/>
            <person name="Andreopoulos W."/>
            <person name="He G."/>
            <person name="Johnson J."/>
            <person name="Nolan M."/>
            <person name="Tritt A."/>
            <person name="Barry K.W."/>
            <person name="Grigoriev I.V."/>
            <person name="Nagy L.G."/>
            <person name="Hibbett D."/>
            <person name="Henrissat B."/>
            <person name="Matheny P.B."/>
            <person name="Labbe J."/>
            <person name="Martin F.M."/>
        </authorList>
    </citation>
    <scope>NUCLEOTIDE SEQUENCE</scope>
    <source>
        <strain evidence="1">HHB10654</strain>
    </source>
</reference>
<dbReference type="Proteomes" id="UP000814140">
    <property type="component" value="Unassembled WGS sequence"/>
</dbReference>
<accession>A0ACB8T9A0</accession>
<sequence>MAFSNLSQREKTAFFSLLDEYFTSRPDILGHAQNQPSEADASSNANSAAASAVHRAMADNPEATGRLFSAGLKHAVPKSSPYASAAASPAVGNAMGRVAAASRNWSSAAPKEVSPPSSGSTSPPVHAPPEHRSTPSDSGRGLVPIRRFGDVDTSSAKNMFSSIRNSTANKTALPPPVAPPVPAAFAAKKSTFAPPPVRRVTSAEPEPEPEPEPEVQGEWAEAQYDYTSAEPGDLELKADQRVLVTDRTSADWWTGEVDGRSGLFPASYVKLL</sequence>
<reference evidence="1" key="1">
    <citation type="submission" date="2021-03" db="EMBL/GenBank/DDBJ databases">
        <authorList>
            <consortium name="DOE Joint Genome Institute"/>
            <person name="Ahrendt S."/>
            <person name="Looney B.P."/>
            <person name="Miyauchi S."/>
            <person name="Morin E."/>
            <person name="Drula E."/>
            <person name="Courty P.E."/>
            <person name="Chicoki N."/>
            <person name="Fauchery L."/>
            <person name="Kohler A."/>
            <person name="Kuo A."/>
            <person name="Labutti K."/>
            <person name="Pangilinan J."/>
            <person name="Lipzen A."/>
            <person name="Riley R."/>
            <person name="Andreopoulos W."/>
            <person name="He G."/>
            <person name="Johnson J."/>
            <person name="Barry K.W."/>
            <person name="Grigoriev I.V."/>
            <person name="Nagy L."/>
            <person name="Hibbett D."/>
            <person name="Henrissat B."/>
            <person name="Matheny P.B."/>
            <person name="Labbe J."/>
            <person name="Martin F."/>
        </authorList>
    </citation>
    <scope>NUCLEOTIDE SEQUENCE</scope>
    <source>
        <strain evidence="1">HHB10654</strain>
    </source>
</reference>
<protein>
    <submittedName>
        <fullName evidence="1">SH3-domain-containing protein</fullName>
    </submittedName>
</protein>
<gene>
    <name evidence="1" type="ORF">BV25DRAFT_1868705</name>
</gene>
<proteinExistence type="predicted"/>
<evidence type="ECO:0000313" key="1">
    <source>
        <dbReference type="EMBL" id="KAI0065404.1"/>
    </source>
</evidence>
<dbReference type="EMBL" id="MU277195">
    <property type="protein sequence ID" value="KAI0065404.1"/>
    <property type="molecule type" value="Genomic_DNA"/>
</dbReference>
<keyword evidence="2" id="KW-1185">Reference proteome</keyword>
<comment type="caution">
    <text evidence="1">The sequence shown here is derived from an EMBL/GenBank/DDBJ whole genome shotgun (WGS) entry which is preliminary data.</text>
</comment>
<name>A0ACB8T9A0_9AGAM</name>
<evidence type="ECO:0000313" key="2">
    <source>
        <dbReference type="Proteomes" id="UP000814140"/>
    </source>
</evidence>
<organism evidence="1 2">
    <name type="scientific">Artomyces pyxidatus</name>
    <dbReference type="NCBI Taxonomy" id="48021"/>
    <lineage>
        <taxon>Eukaryota</taxon>
        <taxon>Fungi</taxon>
        <taxon>Dikarya</taxon>
        <taxon>Basidiomycota</taxon>
        <taxon>Agaricomycotina</taxon>
        <taxon>Agaricomycetes</taxon>
        <taxon>Russulales</taxon>
        <taxon>Auriscalpiaceae</taxon>
        <taxon>Artomyces</taxon>
    </lineage>
</organism>